<comment type="subcellular location">
    <subcellularLocation>
        <location evidence="1 9">Cell membrane</location>
        <topology evidence="1 9">Multi-pass membrane protein</topology>
    </subcellularLocation>
</comment>
<evidence type="ECO:0000256" key="8">
    <source>
        <dbReference type="ARBA" id="ARBA00023315"/>
    </source>
</evidence>
<dbReference type="KEGG" id="nall:PP769_07850"/>
<dbReference type="InterPro" id="IPR045378">
    <property type="entry name" value="LNT_N"/>
</dbReference>
<sequence>MGQTIPPSFFPSRRTIASFFALALIGIFHPLSFPPFDLGWLAWLVLVPLQIIIHDLPPRRALYYGWLAGTIAFAGTVTWVITAMHQFGQVPFMVSALLMLLLAAYLGLYMGIYGWGYAKFQHTCPKLLWLGAPALWVTLEFVRTHALSGFPWALLGYSQYQWLPLIQFADVTGVYGVSFLLVMGNVALTSLLLWIDGKRRGLALPGPWVSVTGFGCALSLVLAYGTWRVQEQANLDASARTLSIGLVQANIDQAVKWNEAYRDETLRRYASLSLKAGKNTDLLIWPEAATPFLFEQEPDYQKQILDIAKNTHNSLLFGSPTLRFQQDGRPYLYNSAFLVTAEGRASDRYDKRHLVPFGEYIPLRSILFFLDKLVVGIGDFKSGQGVMTMQVPTLPPGSGPRFGVAICFEVIFPDLVRRMAQEGANFLVTITNDAWFGNSAAPYQHFGMVVFRAVENHLGFARAANTGISGFIAPDGHILSQTSIFSEQAVTGLLPLRSSSPTFYTQFGDVFSWGCVIIAGILFGWCRFTTPLSTPKPRSSLI</sequence>
<organism evidence="11 12">
    <name type="scientific">Candidatus Nitrospira allomarina</name>
    <dbReference type="NCBI Taxonomy" id="3020900"/>
    <lineage>
        <taxon>Bacteria</taxon>
        <taxon>Pseudomonadati</taxon>
        <taxon>Nitrospirota</taxon>
        <taxon>Nitrospiria</taxon>
        <taxon>Nitrospirales</taxon>
        <taxon>Nitrospiraceae</taxon>
        <taxon>Nitrospira</taxon>
    </lineage>
</organism>
<dbReference type="PANTHER" id="PTHR38686">
    <property type="entry name" value="APOLIPOPROTEIN N-ACYLTRANSFERASE"/>
    <property type="match status" value="1"/>
</dbReference>
<evidence type="ECO:0000313" key="11">
    <source>
        <dbReference type="EMBL" id="WNM59657.1"/>
    </source>
</evidence>
<dbReference type="EMBL" id="CP116967">
    <property type="protein sequence ID" value="WNM59657.1"/>
    <property type="molecule type" value="Genomic_DNA"/>
</dbReference>
<dbReference type="RefSeq" id="WP_312646447.1">
    <property type="nucleotide sequence ID" value="NZ_CP116967.1"/>
</dbReference>
<name>A0AA96GEA4_9BACT</name>
<protein>
    <recommendedName>
        <fullName evidence="9">Apolipoprotein N-acyltransferase</fullName>
        <shortName evidence="9">ALP N-acyltransferase</shortName>
        <ecNumber evidence="9">2.3.1.269</ecNumber>
    </recommendedName>
</protein>
<keyword evidence="6 9" id="KW-1133">Transmembrane helix</keyword>
<gene>
    <name evidence="9 11" type="primary">lnt</name>
    <name evidence="11" type="ORF">PP769_07850</name>
</gene>
<evidence type="ECO:0000256" key="9">
    <source>
        <dbReference type="HAMAP-Rule" id="MF_01148"/>
    </source>
</evidence>
<dbReference type="SUPFAM" id="SSF56317">
    <property type="entry name" value="Carbon-nitrogen hydrolase"/>
    <property type="match status" value="1"/>
</dbReference>
<comment type="pathway">
    <text evidence="9">Protein modification; lipoprotein biosynthesis (N-acyl transfer).</text>
</comment>
<dbReference type="InterPro" id="IPR003010">
    <property type="entry name" value="C-N_Hydrolase"/>
</dbReference>
<feature type="transmembrane region" description="Helical" evidence="9">
    <location>
        <begin position="127"/>
        <end position="154"/>
    </location>
</feature>
<keyword evidence="5 9" id="KW-0812">Transmembrane</keyword>
<accession>A0AA96GEA4</accession>
<dbReference type="CDD" id="cd07571">
    <property type="entry name" value="ALP_N-acyl_transferase"/>
    <property type="match status" value="1"/>
</dbReference>
<evidence type="ECO:0000256" key="2">
    <source>
        <dbReference type="ARBA" id="ARBA00010065"/>
    </source>
</evidence>
<dbReference type="InterPro" id="IPR004563">
    <property type="entry name" value="Apolipo_AcylTrfase"/>
</dbReference>
<dbReference type="Proteomes" id="UP001302719">
    <property type="component" value="Chromosome"/>
</dbReference>
<dbReference type="NCBIfam" id="TIGR00546">
    <property type="entry name" value="lnt"/>
    <property type="match status" value="1"/>
</dbReference>
<dbReference type="EC" id="2.3.1.269" evidence="9"/>
<comment type="similarity">
    <text evidence="2 9">Belongs to the CN hydrolase family. Apolipoprotein N-acyltransferase subfamily.</text>
</comment>
<keyword evidence="7 9" id="KW-0472">Membrane</keyword>
<dbReference type="AlphaFoldDB" id="A0AA96GEA4"/>
<dbReference type="Gene3D" id="3.60.110.10">
    <property type="entry name" value="Carbon-nitrogen hydrolase"/>
    <property type="match status" value="1"/>
</dbReference>
<comment type="catalytic activity">
    <reaction evidence="9">
        <text>N-terminal S-1,2-diacyl-sn-glyceryl-L-cysteinyl-[lipoprotein] + a glycerophospholipid = N-acyl-S-1,2-diacyl-sn-glyceryl-L-cysteinyl-[lipoprotein] + a 2-acyl-sn-glycero-3-phospholipid + H(+)</text>
        <dbReference type="Rhea" id="RHEA:48228"/>
        <dbReference type="Rhea" id="RHEA-COMP:14681"/>
        <dbReference type="Rhea" id="RHEA-COMP:14684"/>
        <dbReference type="ChEBI" id="CHEBI:15378"/>
        <dbReference type="ChEBI" id="CHEBI:136912"/>
        <dbReference type="ChEBI" id="CHEBI:140656"/>
        <dbReference type="ChEBI" id="CHEBI:140657"/>
        <dbReference type="ChEBI" id="CHEBI:140660"/>
        <dbReference type="EC" id="2.3.1.269"/>
    </reaction>
</comment>
<evidence type="ECO:0000256" key="1">
    <source>
        <dbReference type="ARBA" id="ARBA00004651"/>
    </source>
</evidence>
<feature type="transmembrane region" description="Helical" evidence="9">
    <location>
        <begin position="207"/>
        <end position="227"/>
    </location>
</feature>
<keyword evidence="12" id="KW-1185">Reference proteome</keyword>
<dbReference type="PANTHER" id="PTHR38686:SF1">
    <property type="entry name" value="APOLIPOPROTEIN N-ACYLTRANSFERASE"/>
    <property type="match status" value="1"/>
</dbReference>
<proteinExistence type="inferred from homology"/>
<evidence type="ECO:0000256" key="5">
    <source>
        <dbReference type="ARBA" id="ARBA00022692"/>
    </source>
</evidence>
<feature type="transmembrane region" description="Helical" evidence="9">
    <location>
        <begin position="63"/>
        <end position="84"/>
    </location>
</feature>
<evidence type="ECO:0000256" key="4">
    <source>
        <dbReference type="ARBA" id="ARBA00022679"/>
    </source>
</evidence>
<feature type="transmembrane region" description="Helical" evidence="9">
    <location>
        <begin position="90"/>
        <end position="115"/>
    </location>
</feature>
<evidence type="ECO:0000256" key="3">
    <source>
        <dbReference type="ARBA" id="ARBA00022475"/>
    </source>
</evidence>
<keyword evidence="4 9" id="KW-0808">Transferase</keyword>
<dbReference type="GO" id="GO:0005886">
    <property type="term" value="C:plasma membrane"/>
    <property type="evidence" value="ECO:0007669"/>
    <property type="project" value="UniProtKB-SubCell"/>
</dbReference>
<feature type="transmembrane region" description="Helical" evidence="9">
    <location>
        <begin position="15"/>
        <end position="32"/>
    </location>
</feature>
<evidence type="ECO:0000256" key="7">
    <source>
        <dbReference type="ARBA" id="ARBA00023136"/>
    </source>
</evidence>
<evidence type="ECO:0000313" key="12">
    <source>
        <dbReference type="Proteomes" id="UP001302719"/>
    </source>
</evidence>
<comment type="function">
    <text evidence="9">Catalyzes the phospholipid dependent N-acylation of the N-terminal cysteine of apolipoprotein, the last step in lipoprotein maturation.</text>
</comment>
<dbReference type="InterPro" id="IPR036526">
    <property type="entry name" value="C-N_Hydrolase_sf"/>
</dbReference>
<keyword evidence="8 9" id="KW-0012">Acyltransferase</keyword>
<feature type="transmembrane region" description="Helical" evidence="9">
    <location>
        <begin position="174"/>
        <end position="195"/>
    </location>
</feature>
<feature type="transmembrane region" description="Helical" evidence="9">
    <location>
        <begin position="510"/>
        <end position="528"/>
    </location>
</feature>
<evidence type="ECO:0000259" key="10">
    <source>
        <dbReference type="PROSITE" id="PS50263"/>
    </source>
</evidence>
<reference evidence="11 12" key="1">
    <citation type="submission" date="2023-01" db="EMBL/GenBank/DDBJ databases">
        <title>Cultivation and genomic characterization of new, ubiquitous marine nitrite-oxidizing bacteria from the Nitrospirales.</title>
        <authorList>
            <person name="Mueller A.J."/>
            <person name="Daebeler A."/>
            <person name="Herbold C.W."/>
            <person name="Kirkegaard R.H."/>
            <person name="Daims H."/>
        </authorList>
    </citation>
    <scope>NUCLEOTIDE SEQUENCE [LARGE SCALE GENOMIC DNA]</scope>
    <source>
        <strain evidence="11 12">VA</strain>
    </source>
</reference>
<dbReference type="PROSITE" id="PS50263">
    <property type="entry name" value="CN_HYDROLASE"/>
    <property type="match status" value="1"/>
</dbReference>
<dbReference type="GO" id="GO:0042158">
    <property type="term" value="P:lipoprotein biosynthetic process"/>
    <property type="evidence" value="ECO:0007669"/>
    <property type="project" value="UniProtKB-UniRule"/>
</dbReference>
<keyword evidence="3 9" id="KW-1003">Cell membrane</keyword>
<feature type="domain" description="CN hydrolase" evidence="10">
    <location>
        <begin position="247"/>
        <end position="496"/>
    </location>
</feature>
<dbReference type="GO" id="GO:0016410">
    <property type="term" value="F:N-acyltransferase activity"/>
    <property type="evidence" value="ECO:0007669"/>
    <property type="project" value="UniProtKB-UniRule"/>
</dbReference>
<dbReference type="Pfam" id="PF20154">
    <property type="entry name" value="LNT_N"/>
    <property type="match status" value="1"/>
</dbReference>
<dbReference type="HAMAP" id="MF_01148">
    <property type="entry name" value="Lnt"/>
    <property type="match status" value="1"/>
</dbReference>
<dbReference type="Pfam" id="PF00795">
    <property type="entry name" value="CN_hydrolase"/>
    <property type="match status" value="1"/>
</dbReference>
<evidence type="ECO:0000256" key="6">
    <source>
        <dbReference type="ARBA" id="ARBA00022989"/>
    </source>
</evidence>